<dbReference type="EMBL" id="VWPW01002664">
    <property type="protein sequence ID" value="NWI99462.1"/>
    <property type="molecule type" value="Genomic_DNA"/>
</dbReference>
<feature type="non-terminal residue" evidence="6">
    <location>
        <position position="101"/>
    </location>
</feature>
<dbReference type="PANTHER" id="PTHR35971:SF4">
    <property type="entry name" value="OBSCURIN"/>
    <property type="match status" value="1"/>
</dbReference>
<dbReference type="GO" id="GO:0005737">
    <property type="term" value="C:cytoplasm"/>
    <property type="evidence" value="ECO:0007669"/>
    <property type="project" value="UniProtKB-SubCell"/>
</dbReference>
<comment type="caution">
    <text evidence="6">The sequence shown here is derived from an EMBL/GenBank/DDBJ whole genome shotgun (WGS) entry which is preliminary data.</text>
</comment>
<evidence type="ECO:0000256" key="2">
    <source>
        <dbReference type="ARBA" id="ARBA00022490"/>
    </source>
</evidence>
<dbReference type="InterPro" id="IPR007110">
    <property type="entry name" value="Ig-like_dom"/>
</dbReference>
<dbReference type="Gene3D" id="2.60.40.10">
    <property type="entry name" value="Immunoglobulins"/>
    <property type="match status" value="1"/>
</dbReference>
<evidence type="ECO:0000256" key="3">
    <source>
        <dbReference type="ARBA" id="ARBA00022553"/>
    </source>
</evidence>
<gene>
    <name evidence="6" type="primary">Obscn_2</name>
    <name evidence="6" type="ORF">CRYUND_R15351</name>
</gene>
<dbReference type="InterPro" id="IPR052385">
    <property type="entry name" value="Obscurin/Obscurin-like_Reg"/>
</dbReference>
<keyword evidence="7" id="KW-1185">Reference proteome</keyword>
<reference evidence="6 7" key="1">
    <citation type="submission" date="2019-09" db="EMBL/GenBank/DDBJ databases">
        <title>Bird 10,000 Genomes (B10K) Project - Family phase.</title>
        <authorList>
            <person name="Zhang G."/>
        </authorList>
    </citation>
    <scope>NUCLEOTIDE SEQUENCE [LARGE SCALE GENOMIC DNA]</scope>
    <source>
        <strain evidence="6">B10K-MSB-37135</strain>
        <tissue evidence="6">Heart</tissue>
    </source>
</reference>
<dbReference type="InterPro" id="IPR036179">
    <property type="entry name" value="Ig-like_dom_sf"/>
</dbReference>
<evidence type="ECO:0000313" key="6">
    <source>
        <dbReference type="EMBL" id="NWI99462.1"/>
    </source>
</evidence>
<dbReference type="InterPro" id="IPR013098">
    <property type="entry name" value="Ig_I-set"/>
</dbReference>
<organism evidence="6 7">
    <name type="scientific">Crypturellus undulatus</name>
    <dbReference type="NCBI Taxonomy" id="48396"/>
    <lineage>
        <taxon>Eukaryota</taxon>
        <taxon>Metazoa</taxon>
        <taxon>Chordata</taxon>
        <taxon>Craniata</taxon>
        <taxon>Vertebrata</taxon>
        <taxon>Euteleostomi</taxon>
        <taxon>Archelosauria</taxon>
        <taxon>Archosauria</taxon>
        <taxon>Dinosauria</taxon>
        <taxon>Saurischia</taxon>
        <taxon>Theropoda</taxon>
        <taxon>Coelurosauria</taxon>
        <taxon>Aves</taxon>
        <taxon>Palaeognathae</taxon>
        <taxon>Tinamiformes</taxon>
        <taxon>Tinamidae</taxon>
        <taxon>Crypturellus</taxon>
    </lineage>
</organism>
<dbReference type="InterPro" id="IPR013783">
    <property type="entry name" value="Ig-like_fold"/>
</dbReference>
<evidence type="ECO:0000256" key="1">
    <source>
        <dbReference type="ARBA" id="ARBA00004496"/>
    </source>
</evidence>
<comment type="subcellular location">
    <subcellularLocation>
        <location evidence="1">Cytoplasm</location>
    </subcellularLocation>
</comment>
<name>A0A7K4L4A0_9AVES</name>
<proteinExistence type="predicted"/>
<keyword evidence="3" id="KW-0597">Phosphoprotein</keyword>
<sequence length="101" mass="11207">IYLIGKPLSPSLDLCKEPEVTIVEKMKDLTAQEGEDAVFECKLSRETTEESQWFLGDLRLQSNELTEIRAQGNVHSLVLRKVTPEDSGAVSFQVGQQKASA</sequence>
<dbReference type="AlphaFoldDB" id="A0A7K4L4A0"/>
<evidence type="ECO:0000256" key="4">
    <source>
        <dbReference type="ARBA" id="ARBA00023157"/>
    </source>
</evidence>
<accession>A0A7K4L4A0</accession>
<dbReference type="SUPFAM" id="SSF48726">
    <property type="entry name" value="Immunoglobulin"/>
    <property type="match status" value="1"/>
</dbReference>
<evidence type="ECO:0000313" key="7">
    <source>
        <dbReference type="Proteomes" id="UP000534426"/>
    </source>
</evidence>
<feature type="domain" description="Ig-like" evidence="5">
    <location>
        <begin position="18"/>
        <end position="101"/>
    </location>
</feature>
<keyword evidence="4" id="KW-1015">Disulfide bond</keyword>
<dbReference type="PROSITE" id="PS50835">
    <property type="entry name" value="IG_LIKE"/>
    <property type="match status" value="1"/>
</dbReference>
<evidence type="ECO:0000259" key="5">
    <source>
        <dbReference type="PROSITE" id="PS50835"/>
    </source>
</evidence>
<dbReference type="FunFam" id="2.60.40.10:FF:000421">
    <property type="entry name" value="LOW QUALITY PROTEIN: obscurin"/>
    <property type="match status" value="1"/>
</dbReference>
<protein>
    <submittedName>
        <fullName evidence="6">OBSCN protein</fullName>
    </submittedName>
</protein>
<dbReference type="Pfam" id="PF07679">
    <property type="entry name" value="I-set"/>
    <property type="match status" value="1"/>
</dbReference>
<dbReference type="PANTHER" id="PTHR35971">
    <property type="entry name" value="SI:DKEY-31G6.6"/>
    <property type="match status" value="1"/>
</dbReference>
<keyword evidence="2" id="KW-0963">Cytoplasm</keyword>
<feature type="non-terminal residue" evidence="6">
    <location>
        <position position="1"/>
    </location>
</feature>
<dbReference type="Proteomes" id="UP000534426">
    <property type="component" value="Unassembled WGS sequence"/>
</dbReference>